<dbReference type="PANTHER" id="PTHR43046:SF14">
    <property type="entry name" value="MUTT_NUDIX FAMILY PROTEIN"/>
    <property type="match status" value="1"/>
</dbReference>
<dbReference type="InterPro" id="IPR020476">
    <property type="entry name" value="Nudix_hydrolase"/>
</dbReference>
<proteinExistence type="inferred from homology"/>
<dbReference type="CDD" id="cd04685">
    <property type="entry name" value="NUDIX_Hydrolase"/>
    <property type="match status" value="1"/>
</dbReference>
<dbReference type="OrthoDB" id="4458448at2"/>
<dbReference type="PROSITE" id="PS00893">
    <property type="entry name" value="NUDIX_BOX"/>
    <property type="match status" value="1"/>
</dbReference>
<dbReference type="PRINTS" id="PR00502">
    <property type="entry name" value="NUDIXFAMILY"/>
</dbReference>
<organism evidence="6 7">
    <name type="scientific">Kitasatospora acidiphila</name>
    <dbReference type="NCBI Taxonomy" id="2567942"/>
    <lineage>
        <taxon>Bacteria</taxon>
        <taxon>Bacillati</taxon>
        <taxon>Actinomycetota</taxon>
        <taxon>Actinomycetes</taxon>
        <taxon>Kitasatosporales</taxon>
        <taxon>Streptomycetaceae</taxon>
        <taxon>Kitasatospora</taxon>
    </lineage>
</organism>
<dbReference type="InterPro" id="IPR020084">
    <property type="entry name" value="NUDIX_hydrolase_CS"/>
</dbReference>
<keyword evidence="7" id="KW-1185">Reference proteome</keyword>
<reference evidence="6 7" key="1">
    <citation type="submission" date="2019-06" db="EMBL/GenBank/DDBJ databases">
        <title>Description of Kitasatospora acidophila sp. nov. isolated from pine grove soil, and reclassification of Streptomyces novaecaesareae to Kitasatospora novaeceasareae comb. nov.</title>
        <authorList>
            <person name="Kim M.J."/>
        </authorList>
    </citation>
    <scope>NUCLEOTIDE SEQUENCE [LARGE SCALE GENOMIC DNA]</scope>
    <source>
        <strain evidence="6 7">MMS16-CNU292</strain>
    </source>
</reference>
<dbReference type="AlphaFoldDB" id="A0A540WDX0"/>
<evidence type="ECO:0000256" key="2">
    <source>
        <dbReference type="ARBA" id="ARBA00005582"/>
    </source>
</evidence>
<comment type="cofactor">
    <cofactor evidence="1">
        <name>Mg(2+)</name>
        <dbReference type="ChEBI" id="CHEBI:18420"/>
    </cofactor>
</comment>
<dbReference type="InterPro" id="IPR015797">
    <property type="entry name" value="NUDIX_hydrolase-like_dom_sf"/>
</dbReference>
<sequence length="162" mass="17683">MNLRHAVRALIMDEDDRTLLCRLVIPKPSGPIVVWAAPGGGVEQGETPLAALRRELYEEVGLAIDDDPPHVWHQEVVDPGHAPGYDGVVNDYFLVRTTVFQPRGAMSDEELAAENMTGLRWWRLAEIVGYDGSDVFSPRDLGTPLSALIAFGLPAGTVRLGL</sequence>
<evidence type="ECO:0000256" key="1">
    <source>
        <dbReference type="ARBA" id="ARBA00001946"/>
    </source>
</evidence>
<dbReference type="Proteomes" id="UP000319103">
    <property type="component" value="Unassembled WGS sequence"/>
</dbReference>
<protein>
    <submittedName>
        <fullName evidence="6">NUDIX domain-containing protein</fullName>
    </submittedName>
</protein>
<dbReference type="PROSITE" id="PS51462">
    <property type="entry name" value="NUDIX"/>
    <property type="match status" value="1"/>
</dbReference>
<evidence type="ECO:0000256" key="3">
    <source>
        <dbReference type="ARBA" id="ARBA00022801"/>
    </source>
</evidence>
<comment type="caution">
    <text evidence="6">The sequence shown here is derived from an EMBL/GenBank/DDBJ whole genome shotgun (WGS) entry which is preliminary data.</text>
</comment>
<dbReference type="GO" id="GO:0016787">
    <property type="term" value="F:hydrolase activity"/>
    <property type="evidence" value="ECO:0007669"/>
    <property type="project" value="UniProtKB-KW"/>
</dbReference>
<accession>A0A540WDX0</accession>
<keyword evidence="3 4" id="KW-0378">Hydrolase</keyword>
<comment type="similarity">
    <text evidence="2 4">Belongs to the Nudix hydrolase family.</text>
</comment>
<feature type="domain" description="Nudix hydrolase" evidence="5">
    <location>
        <begin position="2"/>
        <end position="148"/>
    </location>
</feature>
<dbReference type="EMBL" id="VIGB01000003">
    <property type="protein sequence ID" value="TQF07152.1"/>
    <property type="molecule type" value="Genomic_DNA"/>
</dbReference>
<evidence type="ECO:0000259" key="5">
    <source>
        <dbReference type="PROSITE" id="PS51462"/>
    </source>
</evidence>
<gene>
    <name evidence="6" type="ORF">E6W39_05265</name>
</gene>
<evidence type="ECO:0000313" key="7">
    <source>
        <dbReference type="Proteomes" id="UP000319103"/>
    </source>
</evidence>
<name>A0A540WDX0_9ACTN</name>
<dbReference type="SUPFAM" id="SSF55811">
    <property type="entry name" value="Nudix"/>
    <property type="match status" value="1"/>
</dbReference>
<dbReference type="Gene3D" id="3.90.79.10">
    <property type="entry name" value="Nucleoside Triphosphate Pyrophosphohydrolase"/>
    <property type="match status" value="1"/>
</dbReference>
<evidence type="ECO:0000256" key="4">
    <source>
        <dbReference type="RuleBase" id="RU003476"/>
    </source>
</evidence>
<dbReference type="Pfam" id="PF00293">
    <property type="entry name" value="NUDIX"/>
    <property type="match status" value="1"/>
</dbReference>
<dbReference type="PANTHER" id="PTHR43046">
    <property type="entry name" value="GDP-MANNOSE MANNOSYL HYDROLASE"/>
    <property type="match status" value="1"/>
</dbReference>
<evidence type="ECO:0000313" key="6">
    <source>
        <dbReference type="EMBL" id="TQF07152.1"/>
    </source>
</evidence>
<dbReference type="InterPro" id="IPR000086">
    <property type="entry name" value="NUDIX_hydrolase_dom"/>
</dbReference>